<keyword evidence="3" id="KW-1185">Reference proteome</keyword>
<dbReference type="AlphaFoldDB" id="A0A1X7N5B8"/>
<organism evidence="2 3">
    <name type="scientific">Mesorhizobium australicum</name>
    <dbReference type="NCBI Taxonomy" id="536018"/>
    <lineage>
        <taxon>Bacteria</taxon>
        <taxon>Pseudomonadati</taxon>
        <taxon>Pseudomonadota</taxon>
        <taxon>Alphaproteobacteria</taxon>
        <taxon>Hyphomicrobiales</taxon>
        <taxon>Phyllobacteriaceae</taxon>
        <taxon>Mesorhizobium</taxon>
    </lineage>
</organism>
<feature type="chain" id="PRO_5013095516" evidence="1">
    <location>
        <begin position="20"/>
        <end position="118"/>
    </location>
</feature>
<proteinExistence type="predicted"/>
<reference evidence="2 3" key="1">
    <citation type="submission" date="2017-04" db="EMBL/GenBank/DDBJ databases">
        <authorList>
            <person name="Afonso C.L."/>
            <person name="Miller P.J."/>
            <person name="Scott M.A."/>
            <person name="Spackman E."/>
            <person name="Goraichik I."/>
            <person name="Dimitrov K.M."/>
            <person name="Suarez D.L."/>
            <person name="Swayne D.E."/>
        </authorList>
    </citation>
    <scope>NUCLEOTIDE SEQUENCE [LARGE SCALE GENOMIC DNA]</scope>
    <source>
        <strain evidence="2 3">B5P</strain>
    </source>
</reference>
<protein>
    <submittedName>
        <fullName evidence="2">Uncharacterized protein</fullName>
    </submittedName>
</protein>
<dbReference type="RefSeq" id="WP_085463338.1">
    <property type="nucleotide sequence ID" value="NZ_FXBL01000004.1"/>
</dbReference>
<evidence type="ECO:0000256" key="1">
    <source>
        <dbReference type="SAM" id="SignalP"/>
    </source>
</evidence>
<feature type="signal peptide" evidence="1">
    <location>
        <begin position="1"/>
        <end position="19"/>
    </location>
</feature>
<dbReference type="Proteomes" id="UP000193083">
    <property type="component" value="Unassembled WGS sequence"/>
</dbReference>
<sequence>MRILAAVLVALALSTPAHAEGGMTFYMKNETTRAMVLELHGRDTQRVWPGDDQVYLLEPGEKKSVLIDCREGENICYGAWVNGNDRISYGVGPDGNRACRDCCSICVAKTTTTIDMPR</sequence>
<keyword evidence="1" id="KW-0732">Signal</keyword>
<dbReference type="EMBL" id="FXBL01000004">
    <property type="protein sequence ID" value="SMH32088.1"/>
    <property type="molecule type" value="Genomic_DNA"/>
</dbReference>
<evidence type="ECO:0000313" key="3">
    <source>
        <dbReference type="Proteomes" id="UP000193083"/>
    </source>
</evidence>
<name>A0A1X7N5B8_9HYPH</name>
<gene>
    <name evidence="2" type="ORF">SAMN02982922_1232</name>
</gene>
<dbReference type="OrthoDB" id="7677739at2"/>
<evidence type="ECO:0000313" key="2">
    <source>
        <dbReference type="EMBL" id="SMH32088.1"/>
    </source>
</evidence>
<accession>A0A1X7N5B8</accession>